<reference evidence="4 5" key="1">
    <citation type="journal article" date="2005" name="Nature">
        <title>Initial sequence of the chimpanzee genome and comparison with the human genome.</title>
        <authorList>
            <consortium name="Chimpanzee sequencing and analysis consortium"/>
        </authorList>
    </citation>
    <scope>NUCLEOTIDE SEQUENCE [LARGE SCALE GENOMIC DNA]</scope>
</reference>
<dbReference type="VGNC" id="VGNC:55732">
    <property type="gene designation" value="TXLNG"/>
</dbReference>
<feature type="coiled-coil region" evidence="2">
    <location>
        <begin position="194"/>
        <end position="263"/>
    </location>
</feature>
<keyword evidence="5" id="KW-1185">Reference proteome</keyword>
<evidence type="ECO:0000256" key="3">
    <source>
        <dbReference type="SAM" id="MobiDB-lite"/>
    </source>
</evidence>
<dbReference type="Proteomes" id="UP000002277">
    <property type="component" value="Chromosome X"/>
</dbReference>
<feature type="coiled-coil region" evidence="2">
    <location>
        <begin position="73"/>
        <end position="150"/>
    </location>
</feature>
<evidence type="ECO:0000313" key="5">
    <source>
        <dbReference type="Proteomes" id="UP000002277"/>
    </source>
</evidence>
<dbReference type="RefSeq" id="NP_001238791.1">
    <property type="nucleotide sequence ID" value="NM_001251862.2"/>
</dbReference>
<dbReference type="Pfam" id="PF09728">
    <property type="entry name" value="Taxilin"/>
    <property type="match status" value="1"/>
</dbReference>
<feature type="coiled-coil region" evidence="2">
    <location>
        <begin position="292"/>
        <end position="326"/>
    </location>
</feature>
<evidence type="ECO:0000256" key="1">
    <source>
        <dbReference type="ARBA" id="ARBA00009550"/>
    </source>
</evidence>
<evidence type="ECO:0000313" key="4">
    <source>
        <dbReference type="Ensembl" id="ENSPTRP00000057119.2"/>
    </source>
</evidence>
<name>H2RCC9_PANTR</name>
<dbReference type="GeneTree" id="ENSGT00940000155463"/>
<dbReference type="Bgee" id="ENSPTRG00000021701">
    <property type="expression patterns" value="Expressed in pituitary gland and 20 other cell types or tissues"/>
</dbReference>
<feature type="compositionally biased region" description="Basic and acidic residues" evidence="3">
    <location>
        <begin position="1"/>
        <end position="10"/>
    </location>
</feature>
<feature type="region of interest" description="Disordered" evidence="3">
    <location>
        <begin position="352"/>
        <end position="396"/>
    </location>
</feature>
<feature type="compositionally biased region" description="Polar residues" evidence="3">
    <location>
        <begin position="376"/>
        <end position="388"/>
    </location>
</feature>
<sequence>MATRVEEAARGRSGGAEEATEAGRGGRRRSPRQKLEESRSVQKQMKILQKKQAQIVKEKVHLQSEHSKAILARSKLESLCRELQRHNKTLKEENMQQAREEEERRKEATAHFQITLNEIQAQLEQHDIHNAKLRQENIELGEKLKKLIEQYALREEHIDKVFKHKELQQQLVDAKLQQTTQLIKEADEKHQREREFLLKEATESRHKYEQMKQQEVQLKQQLSLYMDKFEEFQTTMAKSNELFTTFRQEMEKMTKKIKKLEKETIIWRTKWENNNKALLQMAEEKTVRDKEYKALQIKLERLEKLCRALQTERNELNEKVEVLKEQIAIKAAIKAANRELATSVMRPRTALDSHKELNTSSKRALGAHLEAEPKSQRSAVQKPPSTGSAPAIESVD</sequence>
<dbReference type="OMA" id="VQYNMAR"/>
<dbReference type="EMBL" id="AACZ04014596">
    <property type="status" value="NOT_ANNOTATED_CDS"/>
    <property type="molecule type" value="Genomic_DNA"/>
</dbReference>
<evidence type="ECO:0000256" key="2">
    <source>
        <dbReference type="SAM" id="Coils"/>
    </source>
</evidence>
<comment type="similarity">
    <text evidence="1">Belongs to the taxilin family.</text>
</comment>
<organism evidence="4 5">
    <name type="scientific">Pan troglodytes</name>
    <name type="common">Chimpanzee</name>
    <dbReference type="NCBI Taxonomy" id="9598"/>
    <lineage>
        <taxon>Eukaryota</taxon>
        <taxon>Metazoa</taxon>
        <taxon>Chordata</taxon>
        <taxon>Craniata</taxon>
        <taxon>Vertebrata</taxon>
        <taxon>Euteleostomi</taxon>
        <taxon>Mammalia</taxon>
        <taxon>Eutheria</taxon>
        <taxon>Euarchontoglires</taxon>
        <taxon>Primates</taxon>
        <taxon>Haplorrhini</taxon>
        <taxon>Catarrhini</taxon>
        <taxon>Hominidae</taxon>
        <taxon>Pan</taxon>
    </lineage>
</organism>
<dbReference type="AlphaFoldDB" id="H2RCC9"/>
<dbReference type="KEGG" id="ptr:738047"/>
<keyword evidence="2" id="KW-0175">Coiled coil</keyword>
<gene>
    <name evidence="4 6" type="primary">TXLNG</name>
</gene>
<dbReference type="GO" id="GO:0019905">
    <property type="term" value="F:syntaxin binding"/>
    <property type="evidence" value="ECO:0007669"/>
    <property type="project" value="InterPro"/>
</dbReference>
<dbReference type="PaxDb" id="9598-ENSPTRP00000037181"/>
<dbReference type="GeneID" id="738047"/>
<reference evidence="4" key="2">
    <citation type="submission" date="2025-08" db="UniProtKB">
        <authorList>
            <consortium name="Ensembl"/>
        </authorList>
    </citation>
    <scope>IDENTIFICATION</scope>
</reference>
<protein>
    <submittedName>
        <fullName evidence="4">Taxilin gamma</fullName>
    </submittedName>
</protein>
<dbReference type="PANTHER" id="PTHR16127:SF14">
    <property type="entry name" value="GAMMA-TAXILIN"/>
    <property type="match status" value="1"/>
</dbReference>
<reference evidence="4" key="3">
    <citation type="submission" date="2025-09" db="UniProtKB">
        <authorList>
            <consortium name="Ensembl"/>
        </authorList>
    </citation>
    <scope>IDENTIFICATION</scope>
</reference>
<dbReference type="EMBL" id="AC193881">
    <property type="status" value="NOT_ANNOTATED_CDS"/>
    <property type="molecule type" value="Genomic_DNA"/>
</dbReference>
<proteinExistence type="inferred from homology"/>
<dbReference type="Ensembl" id="ENSPTRT00000065555.3">
    <property type="protein sequence ID" value="ENSPTRP00000057119.2"/>
    <property type="gene ID" value="ENSPTRG00000021701.6"/>
</dbReference>
<dbReference type="CTD" id="55787"/>
<accession>H2RCC9</accession>
<dbReference type="PANTHER" id="PTHR16127">
    <property type="entry name" value="TAXILIN"/>
    <property type="match status" value="1"/>
</dbReference>
<evidence type="ECO:0000313" key="6">
    <source>
        <dbReference type="VGNC" id="VGNC:55732"/>
    </source>
</evidence>
<dbReference type="InterPro" id="IPR026183">
    <property type="entry name" value="Taxilin_fam"/>
</dbReference>
<feature type="region of interest" description="Disordered" evidence="3">
    <location>
        <begin position="1"/>
        <end position="42"/>
    </location>
</feature>